<sequence>MNVLVIGGTRFFGRRLVHRLLAEGHAVTVASRGQTVDDFGERVERIRVDRTDDEAMRQAFAGRSFDVVFDQVGFNPVHARGAIEAFGQRVQRYVFTSSISVYEGGNDVSETAFDPAHYPVDLAAGSYEYGEGKRQAEAYLMQHAPFDVVTVRVAMVVSGDDDYTGRFAFHVNHVAEGVSIAVPDDVEHPITFVTAGQVADFLHFVGVQSDFVGPVNAGNDGYESTQSLCRRIGQIVSRDASFHLAASPEADADFSPYGFSTDLTVSNRLAKEIGFAFTDWRQELPSMVGEVLKRRAE</sequence>
<reference evidence="2 3" key="1">
    <citation type="journal article" date="2024" name="Int. J. Mol. Sci.">
        <title>Exploration of Alicyclobacillus spp. Genome in Search of Antibiotic Resistance.</title>
        <authorList>
            <person name="Bucka-Kolendo J."/>
            <person name="Kiousi D.E."/>
            <person name="Dekowska A."/>
            <person name="Mikolajczuk-Szczyrba A."/>
            <person name="Karadedos D.M."/>
            <person name="Michael P."/>
            <person name="Galanis A."/>
            <person name="Sokolowska B."/>
        </authorList>
    </citation>
    <scope>NUCLEOTIDE SEQUENCE [LARGE SCALE GENOMIC DNA]</scope>
    <source>
        <strain evidence="2 3">KKP 3000</strain>
    </source>
</reference>
<evidence type="ECO:0000259" key="1">
    <source>
        <dbReference type="Pfam" id="PF01370"/>
    </source>
</evidence>
<dbReference type="RefSeq" id="WP_275475116.1">
    <property type="nucleotide sequence ID" value="NZ_CP162940.1"/>
</dbReference>
<dbReference type="InterPro" id="IPR050177">
    <property type="entry name" value="Lipid_A_modif_metabolic_enz"/>
</dbReference>
<organism evidence="2 3">
    <name type="scientific">Alicyclobacillus fastidiosus</name>
    <dbReference type="NCBI Taxonomy" id="392011"/>
    <lineage>
        <taxon>Bacteria</taxon>
        <taxon>Bacillati</taxon>
        <taxon>Bacillota</taxon>
        <taxon>Bacilli</taxon>
        <taxon>Bacillales</taxon>
        <taxon>Alicyclobacillaceae</taxon>
        <taxon>Alicyclobacillus</taxon>
    </lineage>
</organism>
<dbReference type="InterPro" id="IPR001509">
    <property type="entry name" value="Epimerase_deHydtase"/>
</dbReference>
<evidence type="ECO:0000313" key="2">
    <source>
        <dbReference type="EMBL" id="MFB5192921.1"/>
    </source>
</evidence>
<keyword evidence="3" id="KW-1185">Reference proteome</keyword>
<name>A0ABV5AKZ9_9BACL</name>
<dbReference type="SUPFAM" id="SSF51735">
    <property type="entry name" value="NAD(P)-binding Rossmann-fold domains"/>
    <property type="match status" value="1"/>
</dbReference>
<dbReference type="PANTHER" id="PTHR43245:SF13">
    <property type="entry name" value="UDP-D-APIOSE_UDP-D-XYLOSE SYNTHASE 2"/>
    <property type="match status" value="1"/>
</dbReference>
<accession>A0ABV5AKZ9</accession>
<dbReference type="EMBL" id="JBDXSU010000031">
    <property type="protein sequence ID" value="MFB5192921.1"/>
    <property type="molecule type" value="Genomic_DNA"/>
</dbReference>
<dbReference type="PANTHER" id="PTHR43245">
    <property type="entry name" value="BIFUNCTIONAL POLYMYXIN RESISTANCE PROTEIN ARNA"/>
    <property type="match status" value="1"/>
</dbReference>
<gene>
    <name evidence="2" type="ORF">KKP3000_002515</name>
</gene>
<dbReference type="Pfam" id="PF01370">
    <property type="entry name" value="Epimerase"/>
    <property type="match status" value="1"/>
</dbReference>
<dbReference type="InterPro" id="IPR036291">
    <property type="entry name" value="NAD(P)-bd_dom_sf"/>
</dbReference>
<proteinExistence type="predicted"/>
<protein>
    <submittedName>
        <fullName evidence="2">NAD-dependent epimerase/dehydratase family protein</fullName>
    </submittedName>
</protein>
<evidence type="ECO:0000313" key="3">
    <source>
        <dbReference type="Proteomes" id="UP001579974"/>
    </source>
</evidence>
<feature type="domain" description="NAD-dependent epimerase/dehydratase" evidence="1">
    <location>
        <begin position="3"/>
        <end position="208"/>
    </location>
</feature>
<comment type="caution">
    <text evidence="2">The sequence shown here is derived from an EMBL/GenBank/DDBJ whole genome shotgun (WGS) entry which is preliminary data.</text>
</comment>
<dbReference type="Gene3D" id="3.40.50.720">
    <property type="entry name" value="NAD(P)-binding Rossmann-like Domain"/>
    <property type="match status" value="1"/>
</dbReference>
<dbReference type="Proteomes" id="UP001579974">
    <property type="component" value="Unassembled WGS sequence"/>
</dbReference>